<gene>
    <name evidence="3" type="ORF">D2E24_1558</name>
</gene>
<feature type="transmembrane region" description="Helical" evidence="2">
    <location>
        <begin position="152"/>
        <end position="176"/>
    </location>
</feature>
<proteinExistence type="predicted"/>
<dbReference type="NCBIfam" id="TIGR03816">
    <property type="entry name" value="tadE_like_DECH"/>
    <property type="match status" value="1"/>
</dbReference>
<feature type="region of interest" description="Disordered" evidence="1">
    <location>
        <begin position="57"/>
        <end position="81"/>
    </location>
</feature>
<comment type="caution">
    <text evidence="3">The sequence shown here is derived from an EMBL/GenBank/DDBJ whole genome shotgun (WGS) entry which is preliminary data.</text>
</comment>
<accession>A0A430FP56</accession>
<dbReference type="AlphaFoldDB" id="A0A430FP56"/>
<evidence type="ECO:0000313" key="3">
    <source>
        <dbReference type="EMBL" id="RSX54608.1"/>
    </source>
</evidence>
<evidence type="ECO:0000313" key="4">
    <source>
        <dbReference type="Proteomes" id="UP000287470"/>
    </source>
</evidence>
<name>A0A430FP56_9BIFI</name>
<dbReference type="EMBL" id="QXGK01000017">
    <property type="protein sequence ID" value="RSX54608.1"/>
    <property type="molecule type" value="Genomic_DNA"/>
</dbReference>
<keyword evidence="2" id="KW-1133">Transmembrane helix</keyword>
<organism evidence="3 4">
    <name type="scientific">Bifidobacterium samirii</name>
    <dbReference type="NCBI Taxonomy" id="2306974"/>
    <lineage>
        <taxon>Bacteria</taxon>
        <taxon>Bacillati</taxon>
        <taxon>Actinomycetota</taxon>
        <taxon>Actinomycetes</taxon>
        <taxon>Bifidobacteriales</taxon>
        <taxon>Bifidobacteriaceae</taxon>
        <taxon>Bifidobacterium</taxon>
    </lineage>
</organism>
<sequence>MTVFPADCAYGSVNVGTTMRQSPIIVPVRGPFCETWTAGPGLRSGLRTTVAPVPGRYADADSGIGRRTPTASVSSDSTRGRDTDFCRLPVRDCVSDSVLDAVCNGVCDNAHDDTRHDIHDDTRHDIHDDGRDTAVEDLPGFWRRTDPGSGTVLGVALIAVTALLMAALAMAGNVVLCRAQARTAADLAAIAAATAWADRSDDIAACSIAADAVTANGASLASCVIDGEDAQVVAGVTTQVPIAPQVTYESRAGPVDCGP</sequence>
<dbReference type="Proteomes" id="UP000287470">
    <property type="component" value="Unassembled WGS sequence"/>
</dbReference>
<reference evidence="3 4" key="1">
    <citation type="submission" date="2018-09" db="EMBL/GenBank/DDBJ databases">
        <title>Characterization of the phylogenetic diversity of five novel species belonging to the genus Bifidobacterium.</title>
        <authorList>
            <person name="Lugli G.A."/>
            <person name="Duranti S."/>
            <person name="Milani C."/>
        </authorList>
    </citation>
    <scope>NUCLEOTIDE SEQUENCE [LARGE SCALE GENOMIC DNA]</scope>
    <source>
        <strain evidence="3 4">2033B</strain>
    </source>
</reference>
<protein>
    <submittedName>
        <fullName evidence="3">Pilus biosynthesis protein TadE</fullName>
    </submittedName>
</protein>
<dbReference type="OrthoDB" id="3238206at2"/>
<evidence type="ECO:0000256" key="1">
    <source>
        <dbReference type="SAM" id="MobiDB-lite"/>
    </source>
</evidence>
<keyword evidence="2" id="KW-0812">Transmembrane</keyword>
<keyword evidence="2" id="KW-0472">Membrane</keyword>
<evidence type="ECO:0000256" key="2">
    <source>
        <dbReference type="SAM" id="Phobius"/>
    </source>
</evidence>
<dbReference type="InterPro" id="IPR021202">
    <property type="entry name" value="Rv3654c-like"/>
</dbReference>
<keyword evidence="4" id="KW-1185">Reference proteome</keyword>